<evidence type="ECO:0000256" key="3">
    <source>
        <dbReference type="ARBA" id="ARBA00022692"/>
    </source>
</evidence>
<protein>
    <submittedName>
        <fullName evidence="8">Flp pilus assembly protein TadB</fullName>
    </submittedName>
</protein>
<reference evidence="9" key="1">
    <citation type="submission" date="2016-10" db="EMBL/GenBank/DDBJ databases">
        <authorList>
            <person name="Varghese N."/>
            <person name="Submissions S."/>
        </authorList>
    </citation>
    <scope>NUCLEOTIDE SEQUENCE [LARGE SCALE GENOMIC DNA]</scope>
    <source>
        <strain evidence="9">DSM 44796</strain>
    </source>
</reference>
<keyword evidence="5 6" id="KW-0472">Membrane</keyword>
<evidence type="ECO:0000256" key="5">
    <source>
        <dbReference type="ARBA" id="ARBA00023136"/>
    </source>
</evidence>
<dbReference type="GO" id="GO:0005886">
    <property type="term" value="C:plasma membrane"/>
    <property type="evidence" value="ECO:0007669"/>
    <property type="project" value="UniProtKB-SubCell"/>
</dbReference>
<sequence length="300" mass="30938">MAAVVTALVLGAGFGFGLWALAFAVFPPRPALGVVLARVTAAPAPPPIVVVGETGWAARLGSPAVAPLRALGLPGERLRRDLVVIGRPISAHLAEKASFALAGLVVPALLLLGLSVLGLPIGWQFPIIAGLVLAAIGFELPDLRARAEAASLRTGFRHALSAFLDLVWITLAGGAGVDSALNDSAAVGHGWAFTHIQRALAAARLTRTTPWATLRQLGDELGIPELVELAASVSLAGTEGAKVRASLASKATALRTRQLTDAEAEAHSATERMALPVMCLFLGFLGYVAYPALTQVINGL</sequence>
<dbReference type="Proteomes" id="UP000199682">
    <property type="component" value="Unassembled WGS sequence"/>
</dbReference>
<dbReference type="InterPro" id="IPR018076">
    <property type="entry name" value="T2SS_GspF_dom"/>
</dbReference>
<feature type="transmembrane region" description="Helical" evidence="6">
    <location>
        <begin position="273"/>
        <end position="293"/>
    </location>
</feature>
<dbReference type="AlphaFoldDB" id="A0A1G9RTX0"/>
<accession>A0A1G9RTX0</accession>
<evidence type="ECO:0000256" key="6">
    <source>
        <dbReference type="SAM" id="Phobius"/>
    </source>
</evidence>
<dbReference type="PANTHER" id="PTHR35007:SF1">
    <property type="entry name" value="PILUS ASSEMBLY PROTEIN"/>
    <property type="match status" value="1"/>
</dbReference>
<keyword evidence="4 6" id="KW-1133">Transmembrane helix</keyword>
<organism evidence="8 9">
    <name type="scientific">Lentzea albidocapillata subsp. violacea</name>
    <dbReference type="NCBI Taxonomy" id="128104"/>
    <lineage>
        <taxon>Bacteria</taxon>
        <taxon>Bacillati</taxon>
        <taxon>Actinomycetota</taxon>
        <taxon>Actinomycetes</taxon>
        <taxon>Pseudonocardiales</taxon>
        <taxon>Pseudonocardiaceae</taxon>
        <taxon>Lentzea</taxon>
    </lineage>
</organism>
<proteinExistence type="predicted"/>
<keyword evidence="3 6" id="KW-0812">Transmembrane</keyword>
<evidence type="ECO:0000313" key="8">
    <source>
        <dbReference type="EMBL" id="SDM26604.1"/>
    </source>
</evidence>
<keyword evidence="2" id="KW-1003">Cell membrane</keyword>
<dbReference type="Pfam" id="PF00482">
    <property type="entry name" value="T2SSF"/>
    <property type="match status" value="1"/>
</dbReference>
<evidence type="ECO:0000313" key="9">
    <source>
        <dbReference type="Proteomes" id="UP000199682"/>
    </source>
</evidence>
<feature type="transmembrane region" description="Helical" evidence="6">
    <location>
        <begin position="97"/>
        <end position="117"/>
    </location>
</feature>
<feature type="transmembrane region" description="Helical" evidence="6">
    <location>
        <begin position="123"/>
        <end position="140"/>
    </location>
</feature>
<dbReference type="PANTHER" id="PTHR35007">
    <property type="entry name" value="INTEGRAL MEMBRANE PROTEIN-RELATED"/>
    <property type="match status" value="1"/>
</dbReference>
<evidence type="ECO:0000256" key="4">
    <source>
        <dbReference type="ARBA" id="ARBA00022989"/>
    </source>
</evidence>
<dbReference type="EMBL" id="FNET01000019">
    <property type="protein sequence ID" value="SDM26604.1"/>
    <property type="molecule type" value="Genomic_DNA"/>
</dbReference>
<evidence type="ECO:0000256" key="1">
    <source>
        <dbReference type="ARBA" id="ARBA00004651"/>
    </source>
</evidence>
<evidence type="ECO:0000256" key="2">
    <source>
        <dbReference type="ARBA" id="ARBA00022475"/>
    </source>
</evidence>
<name>A0A1G9RTX0_9PSEU</name>
<evidence type="ECO:0000259" key="7">
    <source>
        <dbReference type="Pfam" id="PF00482"/>
    </source>
</evidence>
<feature type="domain" description="Type II secretion system protein GspF" evidence="7">
    <location>
        <begin position="163"/>
        <end position="290"/>
    </location>
</feature>
<comment type="subcellular location">
    <subcellularLocation>
        <location evidence="1">Cell membrane</location>
        <topology evidence="1">Multi-pass membrane protein</topology>
    </subcellularLocation>
</comment>
<gene>
    <name evidence="8" type="ORF">SAMN04488074_11913</name>
</gene>
<feature type="transmembrane region" description="Helical" evidence="6">
    <location>
        <begin position="6"/>
        <end position="26"/>
    </location>
</feature>